<reference evidence="4 5" key="1">
    <citation type="submission" date="2014-02" db="EMBL/GenBank/DDBJ databases">
        <title>The genome sequence of Colletotrichum fioriniae PJ7.</title>
        <authorList>
            <person name="Baroncelli R."/>
            <person name="Thon M.R."/>
        </authorList>
    </citation>
    <scope>NUCLEOTIDE SEQUENCE [LARGE SCALE GENOMIC DNA]</scope>
    <source>
        <strain evidence="4 5">PJ7</strain>
    </source>
</reference>
<dbReference type="SUPFAM" id="SSF49899">
    <property type="entry name" value="Concanavalin A-like lectins/glucanases"/>
    <property type="match status" value="1"/>
</dbReference>
<proteinExistence type="predicted"/>
<dbReference type="HOGENOM" id="CLU_956479_0_0_1"/>
<dbReference type="InterPro" id="IPR051795">
    <property type="entry name" value="Glycosyl_Hydrlase_43"/>
</dbReference>
<dbReference type="Gene3D" id="2.60.120.200">
    <property type="match status" value="1"/>
</dbReference>
<dbReference type="SUPFAM" id="SSF75005">
    <property type="entry name" value="Arabinanase/levansucrase/invertase"/>
    <property type="match status" value="1"/>
</dbReference>
<keyword evidence="2" id="KW-0326">Glycosidase</keyword>
<dbReference type="InterPro" id="IPR023296">
    <property type="entry name" value="Glyco_hydro_beta-prop_sf"/>
</dbReference>
<gene>
    <name evidence="4" type="ORF">CFIO01_09381</name>
</gene>
<dbReference type="AlphaFoldDB" id="A0A010PZL5"/>
<keyword evidence="5" id="KW-1185">Reference proteome</keyword>
<organism evidence="4 5">
    <name type="scientific">Colletotrichum fioriniae PJ7</name>
    <dbReference type="NCBI Taxonomy" id="1445577"/>
    <lineage>
        <taxon>Eukaryota</taxon>
        <taxon>Fungi</taxon>
        <taxon>Dikarya</taxon>
        <taxon>Ascomycota</taxon>
        <taxon>Pezizomycotina</taxon>
        <taxon>Sordariomycetes</taxon>
        <taxon>Hypocreomycetidae</taxon>
        <taxon>Glomerellales</taxon>
        <taxon>Glomerellaceae</taxon>
        <taxon>Colletotrichum</taxon>
        <taxon>Colletotrichum acutatum species complex</taxon>
    </lineage>
</organism>
<evidence type="ECO:0000313" key="5">
    <source>
        <dbReference type="Proteomes" id="UP000020467"/>
    </source>
</evidence>
<keyword evidence="1" id="KW-0378">Hydrolase</keyword>
<evidence type="ECO:0000313" key="4">
    <source>
        <dbReference type="EMBL" id="EXF72932.1"/>
    </source>
</evidence>
<dbReference type="Pfam" id="PF17851">
    <property type="entry name" value="GH43_C2"/>
    <property type="match status" value="1"/>
</dbReference>
<dbReference type="GO" id="GO:0016798">
    <property type="term" value="F:hydrolase activity, acting on glycosyl bonds"/>
    <property type="evidence" value="ECO:0007669"/>
    <property type="project" value="UniProtKB-KW"/>
</dbReference>
<dbReference type="EMBL" id="JARH01001095">
    <property type="protein sequence ID" value="EXF72932.1"/>
    <property type="molecule type" value="Genomic_DNA"/>
</dbReference>
<dbReference type="InterPro" id="IPR013320">
    <property type="entry name" value="ConA-like_dom_sf"/>
</dbReference>
<feature type="domain" description="Beta-xylosidase C-terminal Concanavalin A-like" evidence="3">
    <location>
        <begin position="127"/>
        <end position="250"/>
    </location>
</feature>
<accession>A0A010PZL5</accession>
<dbReference type="Gene3D" id="2.115.10.20">
    <property type="entry name" value="Glycosyl hydrolase domain, family 43"/>
    <property type="match status" value="1"/>
</dbReference>
<dbReference type="KEGG" id="cfj:CFIO01_09381"/>
<evidence type="ECO:0000259" key="3">
    <source>
        <dbReference type="Pfam" id="PF17851"/>
    </source>
</evidence>
<protein>
    <submittedName>
        <fullName evidence="4">Beta-xylosidase</fullName>
    </submittedName>
</protein>
<dbReference type="PANTHER" id="PTHR42812:SF17">
    <property type="entry name" value="BETA-XYLOSIDASE C-TERMINAL CONCANAVALIN A-LIKE DOMAIN-CONTAINING PROTEIN-RELATED"/>
    <property type="match status" value="1"/>
</dbReference>
<evidence type="ECO:0000256" key="1">
    <source>
        <dbReference type="ARBA" id="ARBA00022801"/>
    </source>
</evidence>
<comment type="caution">
    <text evidence="4">The sequence shown here is derived from an EMBL/GenBank/DDBJ whole genome shotgun (WGS) entry which is preliminary data.</text>
</comment>
<dbReference type="InterPro" id="IPR041542">
    <property type="entry name" value="GH43_C2"/>
</dbReference>
<sequence>MQNLIFSTNSLFNALSWRIPTEFNFTGYDPSLFFNDHNDAVYLTEATVSGTAIALATIDIETGVLGDLSYPWNGIGLGTAEGPHLCKKDDYLPGIDDGLDVVDFALDSVLPSHWVHIRYYPNDTIAKDITFVGRRQIETLFSFSVDLNFDPQWLGERAGNSVYLDEKRHIDFSVANEDATVPQPVASALSPEYRNRTPIRLEVAASNTAHFTFPAGFPDLRNQEAIDMKTIGHAGASPVNGRYQGVVVGVNGTTSVQTIEQYQQHTPFVFVPVNEQSVELRREAPTLHLED</sequence>
<dbReference type="OrthoDB" id="408373at2759"/>
<dbReference type="Proteomes" id="UP000020467">
    <property type="component" value="Unassembled WGS sequence"/>
</dbReference>
<name>A0A010PZL5_9PEZI</name>
<dbReference type="PANTHER" id="PTHR42812">
    <property type="entry name" value="BETA-XYLOSIDASE"/>
    <property type="match status" value="1"/>
</dbReference>
<evidence type="ECO:0000256" key="2">
    <source>
        <dbReference type="ARBA" id="ARBA00023295"/>
    </source>
</evidence>